<proteinExistence type="predicted"/>
<dbReference type="Proteomes" id="UP000009022">
    <property type="component" value="Unassembled WGS sequence"/>
</dbReference>
<name>B3S040_TRIAD</name>
<sequence>YLMAGIFAIVSRKTRNIHLVNSFFAFSLLSTVCALTSTVLFTYGRANSTPDSYPIAMVGIPISVIAFVFGICGTVIAGYGMNCDCGANSSQLTGQFIYTRDVLNHPDQVN</sequence>
<dbReference type="EMBL" id="DS985246">
    <property type="protein sequence ID" value="EDV23939.1"/>
    <property type="molecule type" value="Genomic_DNA"/>
</dbReference>
<reference evidence="2 3" key="1">
    <citation type="journal article" date="2008" name="Nature">
        <title>The Trichoplax genome and the nature of placozoans.</title>
        <authorList>
            <person name="Srivastava M."/>
            <person name="Begovic E."/>
            <person name="Chapman J."/>
            <person name="Putnam N.H."/>
            <person name="Hellsten U."/>
            <person name="Kawashima T."/>
            <person name="Kuo A."/>
            <person name="Mitros T."/>
            <person name="Salamov A."/>
            <person name="Carpenter M.L."/>
            <person name="Signorovitch A.Y."/>
            <person name="Moreno M.A."/>
            <person name="Kamm K."/>
            <person name="Grimwood J."/>
            <person name="Schmutz J."/>
            <person name="Shapiro H."/>
            <person name="Grigoriev I.V."/>
            <person name="Buss L.W."/>
            <person name="Schierwater B."/>
            <person name="Dellaporta S.L."/>
            <person name="Rokhsar D.S."/>
        </authorList>
    </citation>
    <scope>NUCLEOTIDE SEQUENCE [LARGE SCALE GENOMIC DNA]</scope>
    <source>
        <strain evidence="2 3">Grell-BS-1999</strain>
    </source>
</reference>
<dbReference type="HOGENOM" id="CLU_2177446_0_0_1"/>
<evidence type="ECO:0000313" key="3">
    <source>
        <dbReference type="Proteomes" id="UP000009022"/>
    </source>
</evidence>
<dbReference type="GeneID" id="6754678"/>
<dbReference type="PhylomeDB" id="B3S040"/>
<dbReference type="CTD" id="6754678"/>
<keyword evidence="3" id="KW-1185">Reference proteome</keyword>
<evidence type="ECO:0000256" key="1">
    <source>
        <dbReference type="SAM" id="Phobius"/>
    </source>
</evidence>
<protein>
    <submittedName>
        <fullName evidence="2">Uncharacterized protein</fullName>
    </submittedName>
</protein>
<dbReference type="KEGG" id="tad:TRIADDRAFT_26136"/>
<keyword evidence="1" id="KW-0812">Transmembrane</keyword>
<dbReference type="RefSeq" id="XP_002113465.1">
    <property type="nucleotide sequence ID" value="XM_002113429.1"/>
</dbReference>
<accession>B3S040</accession>
<organism evidence="2 3">
    <name type="scientific">Trichoplax adhaerens</name>
    <name type="common">Trichoplax reptans</name>
    <dbReference type="NCBI Taxonomy" id="10228"/>
    <lineage>
        <taxon>Eukaryota</taxon>
        <taxon>Metazoa</taxon>
        <taxon>Placozoa</taxon>
        <taxon>Uniplacotomia</taxon>
        <taxon>Trichoplacea</taxon>
        <taxon>Trichoplacidae</taxon>
        <taxon>Trichoplax</taxon>
    </lineage>
</organism>
<evidence type="ECO:0000313" key="2">
    <source>
        <dbReference type="EMBL" id="EDV23939.1"/>
    </source>
</evidence>
<feature type="non-terminal residue" evidence="2">
    <location>
        <position position="1"/>
    </location>
</feature>
<keyword evidence="1" id="KW-1133">Transmembrane helix</keyword>
<gene>
    <name evidence="2" type="ORF">TRIADDRAFT_26136</name>
</gene>
<feature type="transmembrane region" description="Helical" evidence="1">
    <location>
        <begin position="23"/>
        <end position="43"/>
    </location>
</feature>
<keyword evidence="1" id="KW-0472">Membrane</keyword>
<feature type="transmembrane region" description="Helical" evidence="1">
    <location>
        <begin position="55"/>
        <end position="81"/>
    </location>
</feature>
<dbReference type="InParanoid" id="B3S040"/>
<dbReference type="AlphaFoldDB" id="B3S040"/>